<dbReference type="GO" id="GO:0000949">
    <property type="term" value="P:aromatic amino acid family catabolic process to alcohol via Ehrlich pathway"/>
    <property type="evidence" value="ECO:0007669"/>
    <property type="project" value="TreeGrafter"/>
</dbReference>
<dbReference type="SUPFAM" id="SSF52467">
    <property type="entry name" value="DHS-like NAD/FAD-binding domain"/>
    <property type="match status" value="1"/>
</dbReference>
<keyword evidence="8" id="KW-0456">Lyase</keyword>
<evidence type="ECO:0000313" key="15">
    <source>
        <dbReference type="Proteomes" id="UP000240010"/>
    </source>
</evidence>
<evidence type="ECO:0000259" key="12">
    <source>
        <dbReference type="Pfam" id="PF02775"/>
    </source>
</evidence>
<dbReference type="InterPro" id="IPR047213">
    <property type="entry name" value="TPP_PYR_PDC_IPDC-like"/>
</dbReference>
<dbReference type="AlphaFoldDB" id="A0A2S6HCJ2"/>
<dbReference type="SUPFAM" id="SSF52518">
    <property type="entry name" value="Thiamin diphosphate-binding fold (THDP-binding)"/>
    <property type="match status" value="2"/>
</dbReference>
<dbReference type="CDD" id="cd02005">
    <property type="entry name" value="TPP_PDC_IPDC"/>
    <property type="match status" value="1"/>
</dbReference>
<evidence type="ECO:0000259" key="13">
    <source>
        <dbReference type="Pfam" id="PF02776"/>
    </source>
</evidence>
<evidence type="ECO:0000256" key="9">
    <source>
        <dbReference type="PIRSR" id="PIRSR036565-2"/>
    </source>
</evidence>
<accession>A0A2S6HCJ2</accession>
<dbReference type="GO" id="GO:0005829">
    <property type="term" value="C:cytosol"/>
    <property type="evidence" value="ECO:0007669"/>
    <property type="project" value="TreeGrafter"/>
</dbReference>
<comment type="similarity">
    <text evidence="3 10">Belongs to the TPP enzyme family.</text>
</comment>
<dbReference type="CDD" id="cd07038">
    <property type="entry name" value="TPP_PYR_PDC_IPDC_like"/>
    <property type="match status" value="1"/>
</dbReference>
<evidence type="ECO:0000256" key="4">
    <source>
        <dbReference type="ARBA" id="ARBA00022723"/>
    </source>
</evidence>
<dbReference type="PANTHER" id="PTHR43452">
    <property type="entry name" value="PYRUVATE DECARBOXYLASE"/>
    <property type="match status" value="1"/>
</dbReference>
<feature type="domain" description="Thiamine pyrophosphate enzyme central" evidence="11">
    <location>
        <begin position="198"/>
        <end position="323"/>
    </location>
</feature>
<feature type="binding site" evidence="9">
    <location>
        <position position="442"/>
    </location>
    <ligand>
        <name>Mg(2+)</name>
        <dbReference type="ChEBI" id="CHEBI:18420"/>
    </ligand>
</feature>
<keyword evidence="14" id="KW-0670">Pyruvate</keyword>
<evidence type="ECO:0000256" key="2">
    <source>
        <dbReference type="ARBA" id="ARBA00001964"/>
    </source>
</evidence>
<dbReference type="Pfam" id="PF00205">
    <property type="entry name" value="TPP_enzyme_M"/>
    <property type="match status" value="1"/>
</dbReference>
<feature type="binding site" evidence="9">
    <location>
        <position position="469"/>
    </location>
    <ligand>
        <name>Mg(2+)</name>
        <dbReference type="ChEBI" id="CHEBI:18420"/>
    </ligand>
</feature>
<dbReference type="Gene3D" id="3.40.50.1220">
    <property type="entry name" value="TPP-binding domain"/>
    <property type="match status" value="1"/>
</dbReference>
<dbReference type="InterPro" id="IPR012000">
    <property type="entry name" value="Thiamin_PyroP_enz_cen_dom"/>
</dbReference>
<keyword evidence="5" id="KW-0210">Decarboxylase</keyword>
<dbReference type="Proteomes" id="UP000240010">
    <property type="component" value="Unassembled WGS sequence"/>
</dbReference>
<evidence type="ECO:0000256" key="8">
    <source>
        <dbReference type="ARBA" id="ARBA00023239"/>
    </source>
</evidence>
<comment type="cofactor">
    <cofactor evidence="1">
        <name>a metal cation</name>
        <dbReference type="ChEBI" id="CHEBI:25213"/>
    </cofactor>
</comment>
<dbReference type="InterPro" id="IPR011766">
    <property type="entry name" value="TPP_enzyme_TPP-bd"/>
</dbReference>
<dbReference type="GO" id="GO:0000287">
    <property type="term" value="F:magnesium ion binding"/>
    <property type="evidence" value="ECO:0007669"/>
    <property type="project" value="InterPro"/>
</dbReference>
<reference evidence="14 15" key="1">
    <citation type="submission" date="2018-02" db="EMBL/GenBank/DDBJ databases">
        <title>Subsurface microbial communities from deep shales in Ohio and West Virginia, USA.</title>
        <authorList>
            <person name="Wrighton K."/>
        </authorList>
    </citation>
    <scope>NUCLEOTIDE SEQUENCE [LARGE SCALE GENOMIC DNA]</scope>
    <source>
        <strain evidence="14 15">OWC-DMM</strain>
    </source>
</reference>
<sequence length="555" mass="61033">MKSSEITVADYLITRLKEIGVDHLFGVPGDFVLGFFNQVLKSDLKYVGTCNELNAAYAADGYARIRGVGAFSSTYGVGELSAINGVAGAFAERVPMVVITGSPSTINFRTRPLLHHTLGDYQIPLRIYEKITAASTELISAETAPAEIDRVLSVCLSHQQPVYISIPSDVVMMSCQRPQAFLFPPDLGSDPDALGEAITEAMEMLDKAQKPIVIGDVELIRFKLQQDFAGFLDKTGFPYVTMMLGKSVLSEQHPQFIGLFEGERSREYVRNRVDSADCILQLGAVLTDFNTGGFTTNLDDAKTISANIRSVRIKHHYYENVSLHDFILGLTEKLTRRDPATLDIQCAADGCVHRRAELYQPDVPKPLTIKRFFDRMSHFIEDDAIVIAETGVSLFSAAEMLMPEGATFIGQTFYGSIGYTIGATLGAGMAAQDRQVVLFVGDGSFQVTGQDLSTMIRNHLKPVIFLINNDGYTIERVISDHPYNDLQPWKYHKLVEVFGGGLGLDVRTEGELEEALTKAATADDLVFIEIHTGRLDCPESLRSAGQSMAKTNQLE</sequence>
<evidence type="ECO:0000313" key="14">
    <source>
        <dbReference type="EMBL" id="PPK75162.1"/>
    </source>
</evidence>
<evidence type="ECO:0000256" key="10">
    <source>
        <dbReference type="RuleBase" id="RU362132"/>
    </source>
</evidence>
<dbReference type="GO" id="GO:0004737">
    <property type="term" value="F:pyruvate decarboxylase activity"/>
    <property type="evidence" value="ECO:0007669"/>
    <property type="project" value="TreeGrafter"/>
</dbReference>
<dbReference type="Pfam" id="PF02776">
    <property type="entry name" value="TPP_enzyme_N"/>
    <property type="match status" value="1"/>
</dbReference>
<keyword evidence="7 10" id="KW-0786">Thiamine pyrophosphate</keyword>
<comment type="cofactor">
    <cofactor evidence="9">
        <name>Mg(2+)</name>
        <dbReference type="ChEBI" id="CHEBI:18420"/>
    </cofactor>
    <text evidence="9">Binds 1 Mg(2+) per subunit.</text>
</comment>
<evidence type="ECO:0000256" key="3">
    <source>
        <dbReference type="ARBA" id="ARBA00007812"/>
    </source>
</evidence>
<dbReference type="GO" id="GO:0030976">
    <property type="term" value="F:thiamine pyrophosphate binding"/>
    <property type="evidence" value="ECO:0007669"/>
    <property type="project" value="InterPro"/>
</dbReference>
<dbReference type="FunFam" id="3.40.50.970:FF:000019">
    <property type="entry name" value="Pyruvate decarboxylase isozyme"/>
    <property type="match status" value="1"/>
</dbReference>
<name>A0A2S6HCJ2_9GAMM</name>
<proteinExistence type="inferred from homology"/>
<protein>
    <submittedName>
        <fullName evidence="14">Indolepyruvate decarboxylase</fullName>
    </submittedName>
</protein>
<feature type="domain" description="Thiamine pyrophosphate enzyme TPP-binding" evidence="12">
    <location>
        <begin position="401"/>
        <end position="530"/>
    </location>
</feature>
<evidence type="ECO:0000256" key="6">
    <source>
        <dbReference type="ARBA" id="ARBA00022842"/>
    </source>
</evidence>
<dbReference type="InterPro" id="IPR012110">
    <property type="entry name" value="PDC/IPDC-like"/>
</dbReference>
<dbReference type="InterPro" id="IPR029035">
    <property type="entry name" value="DHS-like_NAD/FAD-binding_dom"/>
</dbReference>
<feature type="domain" description="Thiamine pyrophosphate enzyme N-terminal TPP-binding" evidence="13">
    <location>
        <begin position="7"/>
        <end position="108"/>
    </location>
</feature>
<evidence type="ECO:0000256" key="7">
    <source>
        <dbReference type="ARBA" id="ARBA00023052"/>
    </source>
</evidence>
<feature type="binding site" evidence="9">
    <location>
        <position position="471"/>
    </location>
    <ligand>
        <name>Mg(2+)</name>
        <dbReference type="ChEBI" id="CHEBI:18420"/>
    </ligand>
</feature>
<dbReference type="InterPro" id="IPR029061">
    <property type="entry name" value="THDP-binding"/>
</dbReference>
<evidence type="ECO:0000256" key="5">
    <source>
        <dbReference type="ARBA" id="ARBA00022793"/>
    </source>
</evidence>
<evidence type="ECO:0000256" key="1">
    <source>
        <dbReference type="ARBA" id="ARBA00001920"/>
    </source>
</evidence>
<keyword evidence="6 9" id="KW-0460">Magnesium</keyword>
<gene>
    <name evidence="14" type="ORF">B0F87_1066</name>
</gene>
<dbReference type="RefSeq" id="WP_104429057.1">
    <property type="nucleotide sequence ID" value="NZ_PTIZ01000006.1"/>
</dbReference>
<evidence type="ECO:0000259" key="11">
    <source>
        <dbReference type="Pfam" id="PF00205"/>
    </source>
</evidence>
<organism evidence="14 15">
    <name type="scientific">Methylobacter tundripaludum</name>
    <dbReference type="NCBI Taxonomy" id="173365"/>
    <lineage>
        <taxon>Bacteria</taxon>
        <taxon>Pseudomonadati</taxon>
        <taxon>Pseudomonadota</taxon>
        <taxon>Gammaproteobacteria</taxon>
        <taxon>Methylococcales</taxon>
        <taxon>Methylococcaceae</taxon>
        <taxon>Methylobacter</taxon>
    </lineage>
</organism>
<dbReference type="Pfam" id="PF02775">
    <property type="entry name" value="TPP_enzyme_C"/>
    <property type="match status" value="1"/>
</dbReference>
<dbReference type="InterPro" id="IPR047214">
    <property type="entry name" value="TPP_PDC_IPDC"/>
</dbReference>
<dbReference type="FunFam" id="3.40.50.970:FF:000024">
    <property type="entry name" value="Pyruvate decarboxylase isozyme"/>
    <property type="match status" value="1"/>
</dbReference>
<dbReference type="PANTHER" id="PTHR43452:SF30">
    <property type="entry name" value="PYRUVATE DECARBOXYLASE ISOZYME 1-RELATED"/>
    <property type="match status" value="1"/>
</dbReference>
<dbReference type="Gene3D" id="3.40.50.970">
    <property type="match status" value="2"/>
</dbReference>
<dbReference type="PIRSF" id="PIRSF036565">
    <property type="entry name" value="Pyruvt_ip_decrb"/>
    <property type="match status" value="1"/>
</dbReference>
<dbReference type="EMBL" id="PTIZ01000006">
    <property type="protein sequence ID" value="PPK75162.1"/>
    <property type="molecule type" value="Genomic_DNA"/>
</dbReference>
<dbReference type="InterPro" id="IPR012001">
    <property type="entry name" value="Thiamin_PyroP_enz_TPP-bd_dom"/>
</dbReference>
<comment type="cofactor">
    <cofactor evidence="2">
        <name>thiamine diphosphate</name>
        <dbReference type="ChEBI" id="CHEBI:58937"/>
    </cofactor>
</comment>
<comment type="caution">
    <text evidence="14">The sequence shown here is derived from an EMBL/GenBank/DDBJ whole genome shotgun (WGS) entry which is preliminary data.</text>
</comment>
<keyword evidence="4 9" id="KW-0479">Metal-binding</keyword>